<dbReference type="SUPFAM" id="SSF49313">
    <property type="entry name" value="Cadherin-like"/>
    <property type="match status" value="2"/>
</dbReference>
<protein>
    <submittedName>
        <fullName evidence="1">Uncharacterized protein</fullName>
    </submittedName>
</protein>
<dbReference type="InterPro" id="IPR015919">
    <property type="entry name" value="Cadherin-like_sf"/>
</dbReference>
<organism evidence="1 2">
    <name type="scientific">Lentilactobacillus parakefiri</name>
    <dbReference type="NCBI Taxonomy" id="152332"/>
    <lineage>
        <taxon>Bacteria</taxon>
        <taxon>Bacillati</taxon>
        <taxon>Bacillota</taxon>
        <taxon>Bacilli</taxon>
        <taxon>Lactobacillales</taxon>
        <taxon>Lactobacillaceae</taxon>
        <taxon>Lentilactobacillus</taxon>
    </lineage>
</organism>
<dbReference type="Proteomes" id="UP000216802">
    <property type="component" value="Unassembled WGS sequence"/>
</dbReference>
<feature type="non-terminal residue" evidence="1">
    <location>
        <position position="188"/>
    </location>
</feature>
<evidence type="ECO:0000313" key="2">
    <source>
        <dbReference type="Proteomes" id="UP000216802"/>
    </source>
</evidence>
<dbReference type="InterPro" id="IPR013783">
    <property type="entry name" value="Ig-like_fold"/>
</dbReference>
<proteinExistence type="predicted"/>
<accession>A0A269XMP9</accession>
<dbReference type="Pfam" id="PF05345">
    <property type="entry name" value="He_PIG"/>
    <property type="match status" value="2"/>
</dbReference>
<dbReference type="GO" id="GO:0005509">
    <property type="term" value="F:calcium ion binding"/>
    <property type="evidence" value="ECO:0007669"/>
    <property type="project" value="InterPro"/>
</dbReference>
<sequence length="188" mass="19344">MDSITIDASDNSGQAVTNKVSGLPAGVSFDSATNTISGMPTKVGSYPITVTTTDAEGNATTTNFTIKVVDTTLPVVTSITNQSKEVNTPIDKITIEATDNSGQAVTNKVSGLPEGVSFDSETNTISGTPTKVGSYPIIVTTTDAEGNATTTSFTIKVVDTTKPTVATIKDQTKEVNTAIDSITIDASD</sequence>
<reference evidence="1 2" key="1">
    <citation type="submission" date="2017-04" db="EMBL/GenBank/DDBJ databases">
        <title>Kefir bacterial isolates.</title>
        <authorList>
            <person name="Kim Y."/>
            <person name="Blasche S."/>
            <person name="Patil K.R."/>
        </authorList>
    </citation>
    <scope>NUCLEOTIDE SEQUENCE [LARGE SCALE GENOMIC DNA]</scope>
    <source>
        <strain evidence="1 2">OG2</strain>
    </source>
</reference>
<dbReference type="Gene3D" id="2.60.40.10">
    <property type="entry name" value="Immunoglobulins"/>
    <property type="match status" value="2"/>
</dbReference>
<gene>
    <name evidence="1" type="ORF">B8W98_11980</name>
</gene>
<dbReference type="AlphaFoldDB" id="A0A269XMP9"/>
<dbReference type="GO" id="GO:0016020">
    <property type="term" value="C:membrane"/>
    <property type="evidence" value="ECO:0007669"/>
    <property type="project" value="InterPro"/>
</dbReference>
<comment type="caution">
    <text evidence="1">The sequence shown here is derived from an EMBL/GenBank/DDBJ whole genome shotgun (WGS) entry which is preliminary data.</text>
</comment>
<name>A0A269XMP9_9LACO</name>
<evidence type="ECO:0000313" key="1">
    <source>
        <dbReference type="EMBL" id="PAK74647.1"/>
    </source>
</evidence>
<dbReference type="EMBL" id="NCXI01000213">
    <property type="protein sequence ID" value="PAK74647.1"/>
    <property type="molecule type" value="Genomic_DNA"/>
</dbReference>